<dbReference type="AlphaFoldDB" id="A0A2T0UZ78"/>
<evidence type="ECO:0000313" key="2">
    <source>
        <dbReference type="Proteomes" id="UP000237822"/>
    </source>
</evidence>
<reference evidence="1 2" key="1">
    <citation type="submission" date="2018-03" db="EMBL/GenBank/DDBJ databases">
        <title>Genomic Encyclopedia of Archaeal and Bacterial Type Strains, Phase II (KMG-II): from individual species to whole genera.</title>
        <authorList>
            <person name="Goeker M."/>
        </authorList>
    </citation>
    <scope>NUCLEOTIDE SEQUENCE [LARGE SCALE GENOMIC DNA]</scope>
    <source>
        <strain evidence="1 2">ATCC BAA-1496</strain>
    </source>
</reference>
<organism evidence="1 2">
    <name type="scientific">Knoellia remsis</name>
    <dbReference type="NCBI Taxonomy" id="407159"/>
    <lineage>
        <taxon>Bacteria</taxon>
        <taxon>Bacillati</taxon>
        <taxon>Actinomycetota</taxon>
        <taxon>Actinomycetes</taxon>
        <taxon>Micrococcales</taxon>
        <taxon>Intrasporangiaceae</taxon>
        <taxon>Knoellia</taxon>
    </lineage>
</organism>
<comment type="caution">
    <text evidence="1">The sequence shown here is derived from an EMBL/GenBank/DDBJ whole genome shotgun (WGS) entry which is preliminary data.</text>
</comment>
<dbReference type="RefSeq" id="WP_106296190.1">
    <property type="nucleotide sequence ID" value="NZ_PVTI01000002.1"/>
</dbReference>
<dbReference type="InterPro" id="IPR008792">
    <property type="entry name" value="PQQD"/>
</dbReference>
<sequence>MSITEDARFRPRPHVGWVTDTLSTPHDSPTVYVAPFPEGPALVLEGTGSVVWLSLDDGASVGETITLLAEGTGTDRSVVAPAVASFVESFLAQRLIEARDGH</sequence>
<keyword evidence="2" id="KW-1185">Reference proteome</keyword>
<dbReference type="InterPro" id="IPR041881">
    <property type="entry name" value="PqqD_sf"/>
</dbReference>
<name>A0A2T0UZ78_9MICO</name>
<dbReference type="Gene3D" id="1.10.10.1150">
    <property type="entry name" value="Coenzyme PQQ synthesis protein D (PqqD)"/>
    <property type="match status" value="1"/>
</dbReference>
<dbReference type="EMBL" id="PVTI01000002">
    <property type="protein sequence ID" value="PRY63204.1"/>
    <property type="molecule type" value="Genomic_DNA"/>
</dbReference>
<accession>A0A2T0UZ78</accession>
<gene>
    <name evidence="1" type="ORF">BCF74_10235</name>
</gene>
<dbReference type="Pfam" id="PF05402">
    <property type="entry name" value="PqqD"/>
    <property type="match status" value="1"/>
</dbReference>
<evidence type="ECO:0000313" key="1">
    <source>
        <dbReference type="EMBL" id="PRY63204.1"/>
    </source>
</evidence>
<proteinExistence type="predicted"/>
<dbReference type="Proteomes" id="UP000237822">
    <property type="component" value="Unassembled WGS sequence"/>
</dbReference>
<protein>
    <submittedName>
        <fullName evidence="1">Coenzyme PQQ synthesis protein D (PqqD)</fullName>
    </submittedName>
</protein>